<sequence>MIRITLPRSNRTQDRKELLGGSCTNVDLEDSRREATLRALAAPPSPNHIERSEELFSVRARESTSLFLVPCPNRPLVYSNRPCVTGTNDYPIEQSPAVE</sequence>
<organism evidence="1 2">
    <name type="scientific">Oedothorax gibbosus</name>
    <dbReference type="NCBI Taxonomy" id="931172"/>
    <lineage>
        <taxon>Eukaryota</taxon>
        <taxon>Metazoa</taxon>
        <taxon>Ecdysozoa</taxon>
        <taxon>Arthropoda</taxon>
        <taxon>Chelicerata</taxon>
        <taxon>Arachnida</taxon>
        <taxon>Araneae</taxon>
        <taxon>Araneomorphae</taxon>
        <taxon>Entelegynae</taxon>
        <taxon>Araneoidea</taxon>
        <taxon>Linyphiidae</taxon>
        <taxon>Erigoninae</taxon>
        <taxon>Oedothorax</taxon>
    </lineage>
</organism>
<accession>A0AAV6U2I3</accession>
<evidence type="ECO:0000313" key="1">
    <source>
        <dbReference type="EMBL" id="KAG8178240.1"/>
    </source>
</evidence>
<gene>
    <name evidence="1" type="ORF">JTE90_005609</name>
</gene>
<proteinExistence type="predicted"/>
<dbReference type="Proteomes" id="UP000827092">
    <property type="component" value="Unassembled WGS sequence"/>
</dbReference>
<name>A0AAV6U2I3_9ARAC</name>
<reference evidence="1 2" key="1">
    <citation type="journal article" date="2022" name="Nat. Ecol. Evol.">
        <title>A masculinizing supergene underlies an exaggerated male reproductive morph in a spider.</title>
        <authorList>
            <person name="Hendrickx F."/>
            <person name="De Corte Z."/>
            <person name="Sonet G."/>
            <person name="Van Belleghem S.M."/>
            <person name="Kostlbacher S."/>
            <person name="Vangestel C."/>
        </authorList>
    </citation>
    <scope>NUCLEOTIDE SEQUENCE [LARGE SCALE GENOMIC DNA]</scope>
    <source>
        <strain evidence="1">W744_W776</strain>
    </source>
</reference>
<keyword evidence="2" id="KW-1185">Reference proteome</keyword>
<comment type="caution">
    <text evidence="1">The sequence shown here is derived from an EMBL/GenBank/DDBJ whole genome shotgun (WGS) entry which is preliminary data.</text>
</comment>
<evidence type="ECO:0000313" key="2">
    <source>
        <dbReference type="Proteomes" id="UP000827092"/>
    </source>
</evidence>
<dbReference type="EMBL" id="JAFNEN010000709">
    <property type="protein sequence ID" value="KAG8178240.1"/>
    <property type="molecule type" value="Genomic_DNA"/>
</dbReference>
<dbReference type="AlphaFoldDB" id="A0AAV6U2I3"/>
<protein>
    <submittedName>
        <fullName evidence="1">Uncharacterized protein</fullName>
    </submittedName>
</protein>